<evidence type="ECO:0000256" key="2">
    <source>
        <dbReference type="ARBA" id="ARBA00022515"/>
    </source>
</evidence>
<keyword evidence="7 12" id="KW-0863">Zinc-finger</keyword>
<keyword evidence="1 12" id="KW-0240">DNA-directed RNA polymerase</keyword>
<keyword evidence="11 12" id="KW-0804">Transcription</keyword>
<evidence type="ECO:0000256" key="1">
    <source>
        <dbReference type="ARBA" id="ARBA00022478"/>
    </source>
</evidence>
<dbReference type="InterPro" id="IPR013264">
    <property type="entry name" value="DNAG_N"/>
</dbReference>
<keyword evidence="4 12" id="KW-0548">Nucleotidyltransferase</keyword>
<dbReference type="GO" id="GO:0003677">
    <property type="term" value="F:DNA binding"/>
    <property type="evidence" value="ECO:0007669"/>
    <property type="project" value="UniProtKB-KW"/>
</dbReference>
<evidence type="ECO:0000313" key="18">
    <source>
        <dbReference type="Proteomes" id="UP000253345"/>
    </source>
</evidence>
<feature type="region of interest" description="Disordered" evidence="15">
    <location>
        <begin position="432"/>
        <end position="475"/>
    </location>
</feature>
<proteinExistence type="inferred from homology"/>
<dbReference type="GO" id="GO:0008270">
    <property type="term" value="F:zinc ion binding"/>
    <property type="evidence" value="ECO:0007669"/>
    <property type="project" value="UniProtKB-UniRule"/>
</dbReference>
<gene>
    <name evidence="12" type="primary">dnaG</name>
    <name evidence="17" type="ORF">DFP89_110120</name>
</gene>
<keyword evidence="5 12" id="KW-0235">DNA replication</keyword>
<dbReference type="InterPro" id="IPR002694">
    <property type="entry name" value="Znf_CHC2"/>
</dbReference>
<dbReference type="GO" id="GO:0003899">
    <property type="term" value="F:DNA-directed RNA polymerase activity"/>
    <property type="evidence" value="ECO:0007669"/>
    <property type="project" value="UniProtKB-UniRule"/>
</dbReference>
<dbReference type="FunFam" id="3.40.1360.10:FF:000002">
    <property type="entry name" value="DNA primase"/>
    <property type="match status" value="1"/>
</dbReference>
<evidence type="ECO:0000256" key="8">
    <source>
        <dbReference type="ARBA" id="ARBA00022833"/>
    </source>
</evidence>
<dbReference type="PROSITE" id="PS50880">
    <property type="entry name" value="TOPRIM"/>
    <property type="match status" value="1"/>
</dbReference>
<evidence type="ECO:0000256" key="14">
    <source>
        <dbReference type="PIRSR" id="PIRSR002811-1"/>
    </source>
</evidence>
<dbReference type="SUPFAM" id="SSF57783">
    <property type="entry name" value="Zinc beta-ribbon"/>
    <property type="match status" value="1"/>
</dbReference>
<evidence type="ECO:0000256" key="13">
    <source>
        <dbReference type="PIRNR" id="PIRNR002811"/>
    </source>
</evidence>
<dbReference type="InterPro" id="IPR050219">
    <property type="entry name" value="DnaG_primase"/>
</dbReference>
<comment type="domain">
    <text evidence="12">Contains an N-terminal zinc-binding domain, a central core domain that contains the primase activity, and a C-terminal DnaB-binding domain.</text>
</comment>
<dbReference type="GO" id="GO:0005737">
    <property type="term" value="C:cytoplasm"/>
    <property type="evidence" value="ECO:0007669"/>
    <property type="project" value="TreeGrafter"/>
</dbReference>
<dbReference type="InterPro" id="IPR030846">
    <property type="entry name" value="DnaG_bac"/>
</dbReference>
<dbReference type="Pfam" id="PF10410">
    <property type="entry name" value="DnaB_bind"/>
    <property type="match status" value="1"/>
</dbReference>
<dbReference type="InterPro" id="IPR037068">
    <property type="entry name" value="DNA_primase_core_N_sf"/>
</dbReference>
<evidence type="ECO:0000256" key="6">
    <source>
        <dbReference type="ARBA" id="ARBA00022723"/>
    </source>
</evidence>
<dbReference type="GO" id="GO:0000428">
    <property type="term" value="C:DNA-directed RNA polymerase complex"/>
    <property type="evidence" value="ECO:0007669"/>
    <property type="project" value="UniProtKB-KW"/>
</dbReference>
<reference evidence="17 18" key="1">
    <citation type="submission" date="2018-07" db="EMBL/GenBank/DDBJ databases">
        <title>Genomic Encyclopedia of Type Strains, Phase III (KMG-III): the genomes of soil and plant-associated and newly described type strains.</title>
        <authorList>
            <person name="Whitman W."/>
        </authorList>
    </citation>
    <scope>NUCLEOTIDE SEQUENCE [LARGE SCALE GENOMIC DNA]</scope>
    <source>
        <strain evidence="17 18">CECT 8525</strain>
    </source>
</reference>
<evidence type="ECO:0000256" key="12">
    <source>
        <dbReference type="HAMAP-Rule" id="MF_00974"/>
    </source>
</evidence>
<sequence length="647" mass="71121">MSLPPQFLDEIRARVPLSRVIGRKVVWDLRRSNQAKGDWWAPCPFHGEKTASFHVDDQKGFYYCFGCHAKGDALTFLREAEGMGFMEAVELLASEAGLQMPERDPRQAERADRRTGLVEVMEQAARWFRLQLQGGAAADARAYLARRGLDDAACEQFGIGFAPDQRQGLFNALRGKGIDPALIIEAGLVAKPDDGGAPFDRFRGRITFPIRDGRGRCIAFGGRSMDPNARAKYLNSPETPLFDKGRNLYNVGPARAAVAKGKPLIVAEGYMDVIALVRAGFEGAVAPLGTAITEDQLRLMWRVSPEPVIALDGDDAGLRAALRLIDLALPMTAPGQALRFAFLPQGQDPDDLIRAKGAGAMSAVLDEARPLVDLLWRRETEGRVFDSPERRAALDKALGDAIAKIPDKDTRDHYFQALKDLKWQLFNNRRRRDEAPARPARPMREGGGKGRDRDARFQPVAPVAPTRASRLSSPDASEHDAEVLIEAMVLAICATHPELIAPVESRLERLEPQDTDRAALVHDLLSGTQSQAGQRALESILADPHVKAAPAILRPHEGDAASGILTNALDRIEARRAAREEIARAEAEIEGMADEGLTWRMAQSARARQQADHPSLADLSDLGEDSESFRAVLEAALKNEIWRKPRR</sequence>
<evidence type="ECO:0000256" key="11">
    <source>
        <dbReference type="ARBA" id="ARBA00023163"/>
    </source>
</evidence>
<dbReference type="InterPro" id="IPR006171">
    <property type="entry name" value="TOPRIM_dom"/>
</dbReference>
<dbReference type="OrthoDB" id="9803773at2"/>
<dbReference type="EMBL" id="QPJL01000010">
    <property type="protein sequence ID" value="RCW83438.1"/>
    <property type="molecule type" value="Genomic_DNA"/>
</dbReference>
<dbReference type="Gene3D" id="3.90.980.10">
    <property type="entry name" value="DNA primase, catalytic core, N-terminal domain"/>
    <property type="match status" value="1"/>
</dbReference>
<dbReference type="GO" id="GO:0006269">
    <property type="term" value="P:DNA replication, synthesis of primer"/>
    <property type="evidence" value="ECO:0007669"/>
    <property type="project" value="UniProtKB-UniRule"/>
</dbReference>
<keyword evidence="8 12" id="KW-0862">Zinc</keyword>
<dbReference type="EC" id="2.7.7.101" evidence="12"/>
<dbReference type="SMART" id="SM00400">
    <property type="entry name" value="ZnF_CHCC"/>
    <property type="match status" value="1"/>
</dbReference>
<dbReference type="Proteomes" id="UP000253345">
    <property type="component" value="Unassembled WGS sequence"/>
</dbReference>
<dbReference type="Pfam" id="PF08275">
    <property type="entry name" value="DNAG_N"/>
    <property type="match status" value="1"/>
</dbReference>
<dbReference type="PANTHER" id="PTHR30313:SF2">
    <property type="entry name" value="DNA PRIMASE"/>
    <property type="match status" value="1"/>
</dbReference>
<evidence type="ECO:0000313" key="17">
    <source>
        <dbReference type="EMBL" id="RCW83438.1"/>
    </source>
</evidence>
<comment type="catalytic activity">
    <reaction evidence="12">
        <text>ssDNA + n NTP = ssDNA/pppN(pN)n-1 hybrid + (n-1) diphosphate.</text>
        <dbReference type="EC" id="2.7.7.101"/>
    </reaction>
</comment>
<dbReference type="InterPro" id="IPR019475">
    <property type="entry name" value="DNA_primase_DnaB-bd"/>
</dbReference>
<keyword evidence="3 12" id="KW-0808">Transferase</keyword>
<dbReference type="InterPro" id="IPR034151">
    <property type="entry name" value="TOPRIM_DnaG_bac"/>
</dbReference>
<evidence type="ECO:0000256" key="4">
    <source>
        <dbReference type="ARBA" id="ARBA00022695"/>
    </source>
</evidence>
<keyword evidence="10 12" id="KW-0238">DNA-binding</keyword>
<accession>A0A368YV59</accession>
<comment type="cofactor">
    <cofactor evidence="12 13 14">
        <name>Zn(2+)</name>
        <dbReference type="ChEBI" id="CHEBI:29105"/>
    </cofactor>
    <text evidence="12 13 14">Binds 1 zinc ion per monomer.</text>
</comment>
<comment type="similarity">
    <text evidence="12 13">Belongs to the DnaG primase family.</text>
</comment>
<dbReference type="SUPFAM" id="SSF56731">
    <property type="entry name" value="DNA primase core"/>
    <property type="match status" value="1"/>
</dbReference>
<protein>
    <recommendedName>
        <fullName evidence="12 13">DNA primase</fullName>
        <ecNumber evidence="12">2.7.7.101</ecNumber>
    </recommendedName>
</protein>
<dbReference type="Gene3D" id="3.90.580.10">
    <property type="entry name" value="Zinc finger, CHC2-type domain"/>
    <property type="match status" value="1"/>
</dbReference>
<dbReference type="PIRSF" id="PIRSF002811">
    <property type="entry name" value="DnaG"/>
    <property type="match status" value="1"/>
</dbReference>
<dbReference type="Pfam" id="PF13662">
    <property type="entry name" value="Toprim_4"/>
    <property type="match status" value="1"/>
</dbReference>
<evidence type="ECO:0000256" key="9">
    <source>
        <dbReference type="ARBA" id="ARBA00022842"/>
    </source>
</evidence>
<dbReference type="CDD" id="cd03364">
    <property type="entry name" value="TOPRIM_DnaG_primases"/>
    <property type="match status" value="1"/>
</dbReference>
<dbReference type="NCBIfam" id="TIGR01391">
    <property type="entry name" value="dnaG"/>
    <property type="match status" value="1"/>
</dbReference>
<evidence type="ECO:0000256" key="7">
    <source>
        <dbReference type="ARBA" id="ARBA00022771"/>
    </source>
</evidence>
<evidence type="ECO:0000259" key="16">
    <source>
        <dbReference type="PROSITE" id="PS50880"/>
    </source>
</evidence>
<name>A0A368YV59_9RHOB</name>
<dbReference type="InterPro" id="IPR006295">
    <property type="entry name" value="DNA_primase_DnaG"/>
</dbReference>
<organism evidence="17 18">
    <name type="scientific">Paracoccus lutimaris</name>
    <dbReference type="NCBI Taxonomy" id="1490030"/>
    <lineage>
        <taxon>Bacteria</taxon>
        <taxon>Pseudomonadati</taxon>
        <taxon>Pseudomonadota</taxon>
        <taxon>Alphaproteobacteria</taxon>
        <taxon>Rhodobacterales</taxon>
        <taxon>Paracoccaceae</taxon>
        <taxon>Paracoccus</taxon>
    </lineage>
</organism>
<evidence type="ECO:0000256" key="5">
    <source>
        <dbReference type="ARBA" id="ARBA00022705"/>
    </source>
</evidence>
<dbReference type="HAMAP" id="MF_00974">
    <property type="entry name" value="DNA_primase_DnaG"/>
    <property type="match status" value="1"/>
</dbReference>
<dbReference type="SMART" id="SM00493">
    <property type="entry name" value="TOPRIM"/>
    <property type="match status" value="1"/>
</dbReference>
<feature type="domain" description="Toprim" evidence="16">
    <location>
        <begin position="262"/>
        <end position="344"/>
    </location>
</feature>
<dbReference type="InterPro" id="IPR036977">
    <property type="entry name" value="DNA_primase_Znf_CHC2"/>
</dbReference>
<keyword evidence="18" id="KW-1185">Reference proteome</keyword>
<comment type="function">
    <text evidence="12 13">RNA polymerase that catalyzes the synthesis of short RNA molecules used as primers for DNA polymerase during DNA replication.</text>
</comment>
<dbReference type="PANTHER" id="PTHR30313">
    <property type="entry name" value="DNA PRIMASE"/>
    <property type="match status" value="1"/>
</dbReference>
<evidence type="ECO:0000256" key="3">
    <source>
        <dbReference type="ARBA" id="ARBA00022679"/>
    </source>
</evidence>
<dbReference type="GO" id="GO:1990077">
    <property type="term" value="C:primosome complex"/>
    <property type="evidence" value="ECO:0007669"/>
    <property type="project" value="UniProtKB-KW"/>
</dbReference>
<dbReference type="AlphaFoldDB" id="A0A368YV59"/>
<comment type="caution">
    <text evidence="17">The sequence shown here is derived from an EMBL/GenBank/DDBJ whole genome shotgun (WGS) entry which is preliminary data.</text>
</comment>
<evidence type="ECO:0000256" key="10">
    <source>
        <dbReference type="ARBA" id="ARBA00023125"/>
    </source>
</evidence>
<comment type="subunit">
    <text evidence="12">Monomer. Interacts with DnaB.</text>
</comment>
<evidence type="ECO:0000256" key="15">
    <source>
        <dbReference type="SAM" id="MobiDB-lite"/>
    </source>
</evidence>
<keyword evidence="2 12" id="KW-0639">Primosome</keyword>
<dbReference type="RefSeq" id="WP_114349443.1">
    <property type="nucleotide sequence ID" value="NZ_QPJL01000010.1"/>
</dbReference>
<keyword evidence="6 12" id="KW-0479">Metal-binding</keyword>
<dbReference type="Gene3D" id="3.40.1360.10">
    <property type="match status" value="1"/>
</dbReference>
<feature type="zinc finger region" description="CHC2-type" evidence="12 14">
    <location>
        <begin position="43"/>
        <end position="67"/>
    </location>
</feature>
<feature type="compositionally biased region" description="Basic and acidic residues" evidence="15">
    <location>
        <begin position="432"/>
        <end position="456"/>
    </location>
</feature>
<dbReference type="Pfam" id="PF01807">
    <property type="entry name" value="Zn_ribbon_DnaG"/>
    <property type="match status" value="1"/>
</dbReference>
<keyword evidence="9" id="KW-0460">Magnesium</keyword>